<dbReference type="Gene3D" id="3.30.420.10">
    <property type="entry name" value="Ribonuclease H-like superfamily/Ribonuclease H"/>
    <property type="match status" value="1"/>
</dbReference>
<evidence type="ECO:0000256" key="8">
    <source>
        <dbReference type="ARBA" id="ARBA00022842"/>
    </source>
</evidence>
<evidence type="ECO:0000256" key="1">
    <source>
        <dbReference type="ARBA" id="ARBA00009518"/>
    </source>
</evidence>
<keyword evidence="4 13" id="KW-0479">Metal-binding</keyword>
<accession>A0A1F8CIM9</accession>
<dbReference type="InterPro" id="IPR012337">
    <property type="entry name" value="RNaseH-like_sf"/>
</dbReference>
<feature type="binding site" evidence="13">
    <location>
        <position position="64"/>
    </location>
    <ligand>
        <name>Mg(2+)</name>
        <dbReference type="ChEBI" id="CHEBI:18420"/>
        <label>2</label>
    </ligand>
</feature>
<evidence type="ECO:0000256" key="3">
    <source>
        <dbReference type="ARBA" id="ARBA00022722"/>
    </source>
</evidence>
<dbReference type="InterPro" id="IPR036397">
    <property type="entry name" value="RNaseH_sf"/>
</dbReference>
<keyword evidence="2 13" id="KW-0963">Cytoplasm</keyword>
<comment type="subunit">
    <text evidence="13">Homodimer which binds Holliday junction (HJ) DNA. The HJ becomes 2-fold symmetrical on binding to RuvC with unstacked arms; it has a different conformation from HJ DNA in complex with RuvA. In the full resolvosome a probable DNA-RuvA(4)-RuvB(12)-RuvC(2) complex forms which resolves the HJ.</text>
</comment>
<dbReference type="Proteomes" id="UP000179241">
    <property type="component" value="Unassembled WGS sequence"/>
</dbReference>
<proteinExistence type="inferred from homology"/>
<comment type="cofactor">
    <cofactor evidence="13">
        <name>Mg(2+)</name>
        <dbReference type="ChEBI" id="CHEBI:18420"/>
    </cofactor>
    <text evidence="13">Binds 2 Mg(2+) ion per subunit.</text>
</comment>
<evidence type="ECO:0000256" key="11">
    <source>
        <dbReference type="ARBA" id="ARBA00023204"/>
    </source>
</evidence>
<evidence type="ECO:0000256" key="6">
    <source>
        <dbReference type="ARBA" id="ARBA00022763"/>
    </source>
</evidence>
<keyword evidence="7 13" id="KW-0378">Hydrolase</keyword>
<dbReference type="GO" id="GO:0006310">
    <property type="term" value="P:DNA recombination"/>
    <property type="evidence" value="ECO:0007669"/>
    <property type="project" value="UniProtKB-UniRule"/>
</dbReference>
<evidence type="ECO:0000256" key="13">
    <source>
        <dbReference type="HAMAP-Rule" id="MF_00034"/>
    </source>
</evidence>
<dbReference type="GO" id="GO:0003677">
    <property type="term" value="F:DNA binding"/>
    <property type="evidence" value="ECO:0007669"/>
    <property type="project" value="UniProtKB-KW"/>
</dbReference>
<dbReference type="PANTHER" id="PTHR30194">
    <property type="entry name" value="CROSSOVER JUNCTION ENDODEOXYRIBONUCLEASE RUVC"/>
    <property type="match status" value="1"/>
</dbReference>
<evidence type="ECO:0000313" key="16">
    <source>
        <dbReference type="Proteomes" id="UP000179241"/>
    </source>
</evidence>
<comment type="subcellular location">
    <subcellularLocation>
        <location evidence="13">Cytoplasm</location>
    </subcellularLocation>
</comment>
<dbReference type="AlphaFoldDB" id="A0A1F8CIM9"/>
<evidence type="ECO:0000256" key="14">
    <source>
        <dbReference type="NCBIfam" id="TIGR00228"/>
    </source>
</evidence>
<dbReference type="Pfam" id="PF02075">
    <property type="entry name" value="RuvC"/>
    <property type="match status" value="1"/>
</dbReference>
<evidence type="ECO:0000256" key="4">
    <source>
        <dbReference type="ARBA" id="ARBA00022723"/>
    </source>
</evidence>
<evidence type="ECO:0000256" key="10">
    <source>
        <dbReference type="ARBA" id="ARBA00023172"/>
    </source>
</evidence>
<reference evidence="15 16" key="1">
    <citation type="journal article" date="2016" name="Nat. Commun.">
        <title>Thousands of microbial genomes shed light on interconnected biogeochemical processes in an aquifer system.</title>
        <authorList>
            <person name="Anantharaman K."/>
            <person name="Brown C.T."/>
            <person name="Hug L.A."/>
            <person name="Sharon I."/>
            <person name="Castelle C.J."/>
            <person name="Probst A.J."/>
            <person name="Thomas B.C."/>
            <person name="Singh A."/>
            <person name="Wilkins M.J."/>
            <person name="Karaoz U."/>
            <person name="Brodie E.L."/>
            <person name="Williams K.H."/>
            <person name="Hubbard S.S."/>
            <person name="Banfield J.F."/>
        </authorList>
    </citation>
    <scope>NUCLEOTIDE SEQUENCE [LARGE SCALE GENOMIC DNA]</scope>
</reference>
<feature type="active site" evidence="13">
    <location>
        <position position="64"/>
    </location>
</feature>
<dbReference type="GO" id="GO:0006281">
    <property type="term" value="P:DNA repair"/>
    <property type="evidence" value="ECO:0007669"/>
    <property type="project" value="UniProtKB-UniRule"/>
</dbReference>
<evidence type="ECO:0000313" key="15">
    <source>
        <dbReference type="EMBL" id="OGM76122.1"/>
    </source>
</evidence>
<dbReference type="EMBL" id="MGHU01000065">
    <property type="protein sequence ID" value="OGM76122.1"/>
    <property type="molecule type" value="Genomic_DNA"/>
</dbReference>
<keyword evidence="6 13" id="KW-0227">DNA damage</keyword>
<feature type="active site" evidence="13">
    <location>
        <position position="136"/>
    </location>
</feature>
<feature type="binding site" evidence="13">
    <location>
        <position position="136"/>
    </location>
    <ligand>
        <name>Mg(2+)</name>
        <dbReference type="ChEBI" id="CHEBI:18420"/>
        <label>1</label>
    </ligand>
</feature>
<keyword evidence="3 13" id="KW-0540">Nuclease</keyword>
<dbReference type="InterPro" id="IPR002176">
    <property type="entry name" value="X-over_junc_endoDNase_RuvC"/>
</dbReference>
<evidence type="ECO:0000256" key="5">
    <source>
        <dbReference type="ARBA" id="ARBA00022759"/>
    </source>
</evidence>
<dbReference type="SUPFAM" id="SSF53098">
    <property type="entry name" value="Ribonuclease H-like"/>
    <property type="match status" value="1"/>
</dbReference>
<name>A0A1F8CIM9_9BACT</name>
<dbReference type="GO" id="GO:0048476">
    <property type="term" value="C:Holliday junction resolvase complex"/>
    <property type="evidence" value="ECO:0007669"/>
    <property type="project" value="UniProtKB-UniRule"/>
</dbReference>
<dbReference type="NCBIfam" id="TIGR00228">
    <property type="entry name" value="ruvC"/>
    <property type="match status" value="1"/>
</dbReference>
<keyword evidence="11 13" id="KW-0234">DNA repair</keyword>
<keyword evidence="10 13" id="KW-0233">DNA recombination</keyword>
<dbReference type="GO" id="GO:0005737">
    <property type="term" value="C:cytoplasm"/>
    <property type="evidence" value="ECO:0007669"/>
    <property type="project" value="UniProtKB-SubCell"/>
</dbReference>
<dbReference type="NCBIfam" id="NF000711">
    <property type="entry name" value="PRK00039.2-1"/>
    <property type="match status" value="1"/>
</dbReference>
<feature type="active site" evidence="13">
    <location>
        <position position="4"/>
    </location>
</feature>
<evidence type="ECO:0000256" key="9">
    <source>
        <dbReference type="ARBA" id="ARBA00023125"/>
    </source>
</evidence>
<evidence type="ECO:0000256" key="7">
    <source>
        <dbReference type="ARBA" id="ARBA00022801"/>
    </source>
</evidence>
<dbReference type="FunFam" id="3.30.420.10:FF:000002">
    <property type="entry name" value="Crossover junction endodeoxyribonuclease RuvC"/>
    <property type="match status" value="1"/>
</dbReference>
<dbReference type="HAMAP" id="MF_00034">
    <property type="entry name" value="RuvC"/>
    <property type="match status" value="1"/>
</dbReference>
<dbReference type="PRINTS" id="PR00696">
    <property type="entry name" value="RSOLVASERUVC"/>
</dbReference>
<protein>
    <recommendedName>
        <fullName evidence="13 14">Crossover junction endodeoxyribonuclease RuvC</fullName>
        <ecNumber evidence="13 14">3.1.21.10</ecNumber>
    </recommendedName>
    <alternativeName>
        <fullName evidence="13">Holliday junction nuclease RuvC</fullName>
    </alternativeName>
    <alternativeName>
        <fullName evidence="13">Holliday junction resolvase RuvC</fullName>
    </alternativeName>
</protein>
<dbReference type="CDD" id="cd16962">
    <property type="entry name" value="RuvC"/>
    <property type="match status" value="1"/>
</dbReference>
<evidence type="ECO:0000256" key="12">
    <source>
        <dbReference type="ARBA" id="ARBA00029354"/>
    </source>
</evidence>
<dbReference type="GO" id="GO:0000287">
    <property type="term" value="F:magnesium ion binding"/>
    <property type="evidence" value="ECO:0007669"/>
    <property type="project" value="UniProtKB-UniRule"/>
</dbReference>
<comment type="caution">
    <text evidence="15">The sequence shown here is derived from an EMBL/GenBank/DDBJ whole genome shotgun (WGS) entry which is preliminary data.</text>
</comment>
<keyword evidence="8 13" id="KW-0460">Magnesium</keyword>
<organism evidence="15 16">
    <name type="scientific">Candidatus Woesebacteria bacterium RIFOXYA1_FULL_43_9</name>
    <dbReference type="NCBI Taxonomy" id="1802534"/>
    <lineage>
        <taxon>Bacteria</taxon>
        <taxon>Candidatus Woeseibacteriota</taxon>
    </lineage>
</organism>
<comment type="catalytic activity">
    <reaction evidence="12 13">
        <text>Endonucleolytic cleavage at a junction such as a reciprocal single-stranded crossover between two homologous DNA duplexes (Holliday junction).</text>
        <dbReference type="EC" id="3.1.21.10"/>
    </reaction>
</comment>
<feature type="binding site" evidence="13">
    <location>
        <position position="4"/>
    </location>
    <ligand>
        <name>Mg(2+)</name>
        <dbReference type="ChEBI" id="CHEBI:18420"/>
        <label>1</label>
    </ligand>
</feature>
<dbReference type="PANTHER" id="PTHR30194:SF3">
    <property type="entry name" value="CROSSOVER JUNCTION ENDODEOXYRIBONUCLEASE RUVC"/>
    <property type="match status" value="1"/>
</dbReference>
<comment type="similarity">
    <text evidence="1 13">Belongs to the RuvC family.</text>
</comment>
<keyword evidence="5 13" id="KW-0255">Endonuclease</keyword>
<evidence type="ECO:0000256" key="2">
    <source>
        <dbReference type="ARBA" id="ARBA00022490"/>
    </source>
</evidence>
<sequence length="164" mass="18115">MGIDPGTATTGWGVVDYINNQPKSIAWGNIETAKEDVTPQRLLLIYRALKEIIKTYNPQELAMEAVFFARNAKTAIKVGQAQGVMFMASQEYDKRVIEYSPATIKKILTGNGRAEKTDVQKAVRVVLGASVKSPKHKRTHFDNSADALAVAICHLVKLYGYEVC</sequence>
<dbReference type="EC" id="3.1.21.10" evidence="13 14"/>
<comment type="function">
    <text evidence="13">The RuvA-RuvB-RuvC complex processes Holliday junction (HJ) DNA during genetic recombination and DNA repair. Endonuclease that resolves HJ intermediates. Cleaves cruciform DNA by making single-stranded nicks across the HJ at symmetrical positions within the homologous arms, yielding a 5'-phosphate and a 3'-hydroxyl group; requires a central core of homology in the junction. The consensus cleavage sequence is 5'-(A/T)TT(C/G)-3'. Cleavage occurs on the 3'-side of the TT dinucleotide at the point of strand exchange. HJ branch migration catalyzed by RuvA-RuvB allows RuvC to scan DNA until it finds its consensus sequence, where it cleaves and resolves the cruciform DNA.</text>
</comment>
<gene>
    <name evidence="13" type="primary">ruvC</name>
    <name evidence="15" type="ORF">A2188_00390</name>
</gene>
<dbReference type="GO" id="GO:0008821">
    <property type="term" value="F:crossover junction DNA endonuclease activity"/>
    <property type="evidence" value="ECO:0007669"/>
    <property type="project" value="UniProtKB-UniRule"/>
</dbReference>
<keyword evidence="9 13" id="KW-0238">DNA-binding</keyword>